<evidence type="ECO:0000256" key="8">
    <source>
        <dbReference type="ARBA" id="ARBA00022723"/>
    </source>
</evidence>
<dbReference type="HAMAP" id="MF_00179">
    <property type="entry name" value="RibA"/>
    <property type="match status" value="1"/>
</dbReference>
<dbReference type="SUPFAM" id="SSF55821">
    <property type="entry name" value="YrdC/RibB"/>
    <property type="match status" value="1"/>
</dbReference>
<keyword evidence="14 18" id="KW-0464">Manganese</keyword>
<feature type="binding site" evidence="18">
    <location>
        <position position="277"/>
    </location>
    <ligand>
        <name>Zn(2+)</name>
        <dbReference type="ChEBI" id="CHEBI:29105"/>
        <note>catalytic</note>
    </ligand>
</feature>
<feature type="binding site" evidence="18">
    <location>
        <begin position="140"/>
        <end position="144"/>
    </location>
    <ligand>
        <name>D-ribulose 5-phosphate</name>
        <dbReference type="ChEBI" id="CHEBI:58121"/>
    </ligand>
</feature>
<feature type="binding site" evidence="18">
    <location>
        <position position="28"/>
    </location>
    <ligand>
        <name>Mg(2+)</name>
        <dbReference type="ChEBI" id="CHEBI:18420"/>
        <label>2</label>
    </ligand>
</feature>
<evidence type="ECO:0000256" key="3">
    <source>
        <dbReference type="ARBA" id="ARBA00004853"/>
    </source>
</evidence>
<dbReference type="HAMAP" id="MF_01283">
    <property type="entry name" value="RibBA"/>
    <property type="match status" value="1"/>
</dbReference>
<comment type="function">
    <text evidence="2 18">Catalyzes the conversion of D-ribulose 5-phosphate to formate and 3,4-dihydroxy-2-butanone 4-phosphate.</text>
</comment>
<feature type="binding site" evidence="18">
    <location>
        <position position="266"/>
    </location>
    <ligand>
        <name>Zn(2+)</name>
        <dbReference type="ChEBI" id="CHEBI:29105"/>
        <note>catalytic</note>
    </ligand>
</feature>
<evidence type="ECO:0000313" key="21">
    <source>
        <dbReference type="Proteomes" id="UP000032309"/>
    </source>
</evidence>
<reference evidence="21" key="1">
    <citation type="journal article" date="2015" name="Genome Announc.">
        <title>Draft Genome Sequence of an Anaerobic Ammonium-Oxidizing Bacterium, "Candidatus Brocadia sinica".</title>
        <authorList>
            <person name="Oshiki M."/>
            <person name="Shinyako-Hata K."/>
            <person name="Satoh H."/>
            <person name="Okabe S."/>
        </authorList>
    </citation>
    <scope>NUCLEOTIDE SEQUENCE [LARGE SCALE GENOMIC DNA]</scope>
    <source>
        <strain evidence="21">JPN1</strain>
    </source>
</reference>
<feature type="active site" description="Nucleophile; for GTP cyclohydrolase activity" evidence="18">
    <location>
        <position position="340"/>
    </location>
</feature>
<dbReference type="EC" id="3.5.4.25" evidence="18"/>
<feature type="binding site" evidence="18">
    <location>
        <position position="164"/>
    </location>
    <ligand>
        <name>D-ribulose 5-phosphate</name>
        <dbReference type="ChEBI" id="CHEBI:58121"/>
    </ligand>
</feature>
<dbReference type="SUPFAM" id="SSF142695">
    <property type="entry name" value="RibA-like"/>
    <property type="match status" value="1"/>
</dbReference>
<keyword evidence="8 18" id="KW-0479">Metal-binding</keyword>
<evidence type="ECO:0000256" key="12">
    <source>
        <dbReference type="ARBA" id="ARBA00022842"/>
    </source>
</evidence>
<keyword evidence="21" id="KW-1185">Reference proteome</keyword>
<feature type="binding site" evidence="18">
    <location>
        <position position="279"/>
    </location>
    <ligand>
        <name>Zn(2+)</name>
        <dbReference type="ChEBI" id="CHEBI:29105"/>
        <note>catalytic</note>
    </ligand>
</feature>
<evidence type="ECO:0000256" key="17">
    <source>
        <dbReference type="ARBA" id="ARBA00049295"/>
    </source>
</evidence>
<comment type="function">
    <text evidence="18">Catalyzes the conversion of GTP to 2,5-diamino-6-ribosylamino-4(3H)-pyrimidinone 5'-phosphate (DARP), formate and pyrophosphate.</text>
</comment>
<keyword evidence="12 18" id="KW-0460">Magnesium</keyword>
<evidence type="ECO:0000256" key="9">
    <source>
        <dbReference type="ARBA" id="ARBA00022741"/>
    </source>
</evidence>
<keyword evidence="10 18" id="KW-0378">Hydrolase</keyword>
<dbReference type="InterPro" id="IPR017945">
    <property type="entry name" value="DHBP_synth_RibB-like_a/b_dom"/>
</dbReference>
<dbReference type="Gene3D" id="3.90.870.10">
    <property type="entry name" value="DHBP synthase"/>
    <property type="match status" value="1"/>
</dbReference>
<dbReference type="NCBIfam" id="NF006803">
    <property type="entry name" value="PRK09311.1"/>
    <property type="match status" value="1"/>
</dbReference>
<accession>A0ABQ0JZM6</accession>
<dbReference type="EC" id="4.1.99.12" evidence="18"/>
<feature type="region of interest" description="DHBP synthase" evidence="18">
    <location>
        <begin position="1"/>
        <end position="201"/>
    </location>
</feature>
<dbReference type="NCBIfam" id="TIGR00506">
    <property type="entry name" value="ribB"/>
    <property type="match status" value="1"/>
</dbReference>
<proteinExistence type="inferred from homology"/>
<evidence type="ECO:0000256" key="1">
    <source>
        <dbReference type="ARBA" id="ARBA00000141"/>
    </source>
</evidence>
<evidence type="ECO:0000256" key="13">
    <source>
        <dbReference type="ARBA" id="ARBA00023134"/>
    </source>
</evidence>
<evidence type="ECO:0000256" key="14">
    <source>
        <dbReference type="ARBA" id="ARBA00023211"/>
    </source>
</evidence>
<protein>
    <recommendedName>
        <fullName evidence="18">Riboflavin biosynthesis protein RibBA</fullName>
    </recommendedName>
    <domain>
        <recommendedName>
            <fullName evidence="18">3,4-dihydroxy-2-butanone 4-phosphate synthase</fullName>
            <shortName evidence="18">DHBP synthase</shortName>
            <ecNumber evidence="18">4.1.99.12</ecNumber>
        </recommendedName>
    </domain>
    <domain>
        <recommendedName>
            <fullName evidence="18">GTP cyclohydrolase-2</fullName>
            <ecNumber evidence="18">3.5.4.25</ecNumber>
        </recommendedName>
        <alternativeName>
            <fullName evidence="18">GTP cyclohydrolase II</fullName>
        </alternativeName>
    </domain>
</protein>
<feature type="site" description="Essential for DHBP synthase activity" evidence="18">
    <location>
        <position position="164"/>
    </location>
</feature>
<dbReference type="PANTHER" id="PTHR21327">
    <property type="entry name" value="GTP CYCLOHYDROLASE II-RELATED"/>
    <property type="match status" value="1"/>
</dbReference>
<evidence type="ECO:0000256" key="15">
    <source>
        <dbReference type="ARBA" id="ARBA00023239"/>
    </source>
</evidence>
<feature type="region of interest" description="GTP cyclohydrolase II" evidence="18">
    <location>
        <begin position="202"/>
        <end position="409"/>
    </location>
</feature>
<dbReference type="CDD" id="cd00641">
    <property type="entry name" value="GTP_cyclohydro2"/>
    <property type="match status" value="1"/>
</dbReference>
<keyword evidence="15 18" id="KW-0456">Lyase</keyword>
<comment type="similarity">
    <text evidence="6 18">In the C-terminal section; belongs to the GTP cyclohydrolase II family.</text>
</comment>
<dbReference type="PIRSF" id="PIRSF001259">
    <property type="entry name" value="RibA"/>
    <property type="match status" value="1"/>
</dbReference>
<evidence type="ECO:0000256" key="18">
    <source>
        <dbReference type="HAMAP-Rule" id="MF_01283"/>
    </source>
</evidence>
<dbReference type="NCBIfam" id="NF001591">
    <property type="entry name" value="PRK00393.1"/>
    <property type="match status" value="1"/>
</dbReference>
<keyword evidence="11 18" id="KW-0862">Zinc</keyword>
<dbReference type="InterPro" id="IPR000926">
    <property type="entry name" value="RibA"/>
</dbReference>
<feature type="binding site" evidence="18">
    <location>
        <position position="28"/>
    </location>
    <ligand>
        <name>Mg(2+)</name>
        <dbReference type="ChEBI" id="CHEBI:18420"/>
        <label>1</label>
    </ligand>
</feature>
<dbReference type="InterPro" id="IPR032677">
    <property type="entry name" value="GTP_cyclohydro_II"/>
</dbReference>
<keyword evidence="7 18" id="KW-0686">Riboflavin biosynthesis</keyword>
<dbReference type="Pfam" id="PF00926">
    <property type="entry name" value="DHBP_synthase"/>
    <property type="match status" value="1"/>
</dbReference>
<comment type="pathway">
    <text evidence="4 18">Cofactor biosynthesis; riboflavin biosynthesis; 2-hydroxy-3-oxobutyl phosphate from D-ribulose 5-phosphate: step 1/1.</text>
</comment>
<evidence type="ECO:0000256" key="16">
    <source>
        <dbReference type="ARBA" id="ARBA00023268"/>
    </source>
</evidence>
<comment type="caution">
    <text evidence="20">The sequence shown here is derived from an EMBL/GenBank/DDBJ whole genome shotgun (WGS) entry which is preliminary data.</text>
</comment>
<name>A0ABQ0JZM6_9BACT</name>
<feature type="binding site" evidence="18">
    <location>
        <begin position="261"/>
        <end position="265"/>
    </location>
    <ligand>
        <name>GTP</name>
        <dbReference type="ChEBI" id="CHEBI:37565"/>
    </ligand>
</feature>
<feature type="active site" description="Proton acceptor; for GTP cyclohydrolase activity" evidence="18">
    <location>
        <position position="338"/>
    </location>
</feature>
<feature type="binding site" evidence="18">
    <location>
        <position position="361"/>
    </location>
    <ligand>
        <name>GTP</name>
        <dbReference type="ChEBI" id="CHEBI:37565"/>
    </ligand>
</feature>
<feature type="binding site" evidence="18">
    <location>
        <position position="143"/>
    </location>
    <ligand>
        <name>Mg(2+)</name>
        <dbReference type="ChEBI" id="CHEBI:18420"/>
        <label>2</label>
    </ligand>
</feature>
<gene>
    <name evidence="18" type="primary">ribBA</name>
    <name evidence="20" type="ORF">BROSI_A2758</name>
</gene>
<dbReference type="NCBIfam" id="TIGR00505">
    <property type="entry name" value="ribA"/>
    <property type="match status" value="1"/>
</dbReference>
<feature type="binding site" evidence="18">
    <location>
        <position position="326"/>
    </location>
    <ligand>
        <name>GTP</name>
        <dbReference type="ChEBI" id="CHEBI:37565"/>
    </ligand>
</feature>
<evidence type="ECO:0000256" key="10">
    <source>
        <dbReference type="ARBA" id="ARBA00022801"/>
    </source>
</evidence>
<comment type="cofactor">
    <cofactor evidence="18">
        <name>Mg(2+)</name>
        <dbReference type="ChEBI" id="CHEBI:18420"/>
    </cofactor>
    <cofactor evidence="18">
        <name>Mn(2+)</name>
        <dbReference type="ChEBI" id="CHEBI:29035"/>
    </cofactor>
    <text evidence="18">Binds 2 divalent metal cations per subunit. Magnesium or manganese.</text>
</comment>
<dbReference type="InterPro" id="IPR036144">
    <property type="entry name" value="RibA-like_sf"/>
</dbReference>
<feature type="binding site" evidence="18">
    <location>
        <position position="366"/>
    </location>
    <ligand>
        <name>GTP</name>
        <dbReference type="ChEBI" id="CHEBI:37565"/>
    </ligand>
</feature>
<dbReference type="Gene3D" id="3.40.50.10990">
    <property type="entry name" value="GTP cyclohydrolase II"/>
    <property type="match status" value="1"/>
</dbReference>
<dbReference type="InterPro" id="IPR016299">
    <property type="entry name" value="Riboflavin_synth_RibBA"/>
</dbReference>
<feature type="site" description="Essential for DHBP synthase activity" evidence="18">
    <location>
        <position position="126"/>
    </location>
</feature>
<comment type="pathway">
    <text evidence="3 18">Cofactor biosynthesis; riboflavin biosynthesis; 5-amino-6-(D-ribitylamino)uracil from GTP: step 1/4.</text>
</comment>
<dbReference type="PANTHER" id="PTHR21327:SF18">
    <property type="entry name" value="3,4-DIHYDROXY-2-BUTANONE 4-PHOSPHATE SYNTHASE"/>
    <property type="match status" value="1"/>
</dbReference>
<comment type="catalytic activity">
    <reaction evidence="17 18">
        <text>GTP + 4 H2O = 2,5-diamino-6-hydroxy-4-(5-phosphoribosylamino)-pyrimidine + formate + 2 phosphate + 3 H(+)</text>
        <dbReference type="Rhea" id="RHEA:23704"/>
        <dbReference type="ChEBI" id="CHEBI:15377"/>
        <dbReference type="ChEBI" id="CHEBI:15378"/>
        <dbReference type="ChEBI" id="CHEBI:15740"/>
        <dbReference type="ChEBI" id="CHEBI:37565"/>
        <dbReference type="ChEBI" id="CHEBI:43474"/>
        <dbReference type="ChEBI" id="CHEBI:58614"/>
        <dbReference type="EC" id="3.5.4.25"/>
    </reaction>
</comment>
<evidence type="ECO:0000259" key="19">
    <source>
        <dbReference type="Pfam" id="PF00925"/>
    </source>
</evidence>
<evidence type="ECO:0000256" key="4">
    <source>
        <dbReference type="ARBA" id="ARBA00004904"/>
    </source>
</evidence>
<feature type="binding site" evidence="18">
    <location>
        <begin position="304"/>
        <end position="306"/>
    </location>
    <ligand>
        <name>GTP</name>
        <dbReference type="ChEBI" id="CHEBI:37565"/>
    </ligand>
</feature>
<comment type="catalytic activity">
    <reaction evidence="1 18">
        <text>D-ribulose 5-phosphate = (2S)-2-hydroxy-3-oxobutyl phosphate + formate + H(+)</text>
        <dbReference type="Rhea" id="RHEA:18457"/>
        <dbReference type="ChEBI" id="CHEBI:15378"/>
        <dbReference type="ChEBI" id="CHEBI:15740"/>
        <dbReference type="ChEBI" id="CHEBI:58121"/>
        <dbReference type="ChEBI" id="CHEBI:58830"/>
        <dbReference type="EC" id="4.1.99.12"/>
    </reaction>
</comment>
<evidence type="ECO:0000256" key="5">
    <source>
        <dbReference type="ARBA" id="ARBA00005520"/>
    </source>
</evidence>
<comment type="similarity">
    <text evidence="5 18">In the N-terminal section; belongs to the DHBP synthase family.</text>
</comment>
<evidence type="ECO:0000256" key="2">
    <source>
        <dbReference type="ARBA" id="ARBA00002284"/>
    </source>
</evidence>
<feature type="binding site" evidence="18">
    <location>
        <position position="32"/>
    </location>
    <ligand>
        <name>D-ribulose 5-phosphate</name>
        <dbReference type="ChEBI" id="CHEBI:58121"/>
    </ligand>
</feature>
<evidence type="ECO:0000256" key="7">
    <source>
        <dbReference type="ARBA" id="ARBA00022619"/>
    </source>
</evidence>
<evidence type="ECO:0000313" key="20">
    <source>
        <dbReference type="EMBL" id="GAN34222.1"/>
    </source>
</evidence>
<keyword evidence="9 18" id="KW-0547">Nucleotide-binding</keyword>
<feature type="domain" description="GTP cyclohydrolase II" evidence="19">
    <location>
        <begin position="209"/>
        <end position="382"/>
    </location>
</feature>
<dbReference type="Pfam" id="PF00925">
    <property type="entry name" value="GTP_cyclohydro2"/>
    <property type="match status" value="1"/>
</dbReference>
<sequence length="409" mass="45526">MRFNMIQEAVEDLRQGKMIILVDDANRENEGDITIAAEKITPEAINFMLTHARGIICLAINAERAEELDLYPMVSNNTSNFQTPFTVSVDARNGITTGVSSKDRATTVLTAIDDRATADDLVRPGHVFPLKAQRGGVLVRTGHTEGAVDLTRIAGLKPAAVICEIMTEDGNMAKLPDLKRFAEKHNLKICTIADIIKYRHEQERLIEKRVTVKLPTAYGNFTLHLYRSFVDDYLHLALCLGVGSESGNAPSPLHNEPVLVRVHDECLTGDIFGSLRCDCGEQLHSALRIIQNHGKGVLLYMRQEGRGIGLENKLHAYLLQEKGLDTVEANEKLGFPADKRDYGIGAQILRDLGITKMRLLTNNPKKFAALAGYGLEIVERVPIVMEPKEENRDYLRTKKEKLGHIIEKV</sequence>
<evidence type="ECO:0000256" key="11">
    <source>
        <dbReference type="ARBA" id="ARBA00022833"/>
    </source>
</evidence>
<dbReference type="InterPro" id="IPR000422">
    <property type="entry name" value="DHBP_synthase_RibB"/>
</dbReference>
<keyword evidence="13 18" id="KW-0342">GTP-binding</keyword>
<comment type="cofactor">
    <cofactor evidence="18">
        <name>Zn(2+)</name>
        <dbReference type="ChEBI" id="CHEBI:29105"/>
    </cofactor>
    <text evidence="18">Binds 1 zinc ion per subunit.</text>
</comment>
<feature type="binding site" evidence="18">
    <location>
        <begin position="27"/>
        <end position="28"/>
    </location>
    <ligand>
        <name>D-ribulose 5-phosphate</name>
        <dbReference type="ChEBI" id="CHEBI:58121"/>
    </ligand>
</feature>
<dbReference type="HAMAP" id="MF_00180">
    <property type="entry name" value="RibB"/>
    <property type="match status" value="1"/>
</dbReference>
<dbReference type="EMBL" id="BAFN01000001">
    <property type="protein sequence ID" value="GAN34222.1"/>
    <property type="molecule type" value="Genomic_DNA"/>
</dbReference>
<feature type="binding site" evidence="18">
    <location>
        <position position="282"/>
    </location>
    <ligand>
        <name>GTP</name>
        <dbReference type="ChEBI" id="CHEBI:37565"/>
    </ligand>
</feature>
<dbReference type="Proteomes" id="UP000032309">
    <property type="component" value="Unassembled WGS sequence"/>
</dbReference>
<keyword evidence="16 18" id="KW-0511">Multifunctional enzyme</keyword>
<organism evidence="20 21">
    <name type="scientific">Candidatus Brocadia sinica JPN1</name>
    <dbReference type="NCBI Taxonomy" id="1197129"/>
    <lineage>
        <taxon>Bacteria</taxon>
        <taxon>Pseudomonadati</taxon>
        <taxon>Planctomycetota</taxon>
        <taxon>Candidatus Brocadiia</taxon>
        <taxon>Candidatus Brocadiales</taxon>
        <taxon>Candidatus Brocadiaceae</taxon>
        <taxon>Candidatus Brocadia</taxon>
    </lineage>
</organism>
<dbReference type="RefSeq" id="WP_052564265.1">
    <property type="nucleotide sequence ID" value="NZ_BAFN01000001.1"/>
</dbReference>
<evidence type="ECO:0000256" key="6">
    <source>
        <dbReference type="ARBA" id="ARBA00008976"/>
    </source>
</evidence>